<dbReference type="Proteomes" id="UP000256645">
    <property type="component" value="Unassembled WGS sequence"/>
</dbReference>
<evidence type="ECO:0000313" key="1">
    <source>
        <dbReference type="EMBL" id="RDW59611.1"/>
    </source>
</evidence>
<name>A0A3D8QCZ4_9HELO</name>
<sequence length="71" mass="7412">MLVQHVYPGRPLRKYPLGRADFGLVHGGQAKCRGTVLGVHYCVVGVGEDVAVRKSAAVSAGSPKAAADRLP</sequence>
<proteinExistence type="predicted"/>
<dbReference type="AlphaFoldDB" id="A0A3D8QCZ4"/>
<comment type="caution">
    <text evidence="1">The sequence shown here is derived from an EMBL/GenBank/DDBJ whole genome shotgun (WGS) entry which is preliminary data.</text>
</comment>
<accession>A0A3D8QCZ4</accession>
<evidence type="ECO:0000313" key="2">
    <source>
        <dbReference type="Proteomes" id="UP000256645"/>
    </source>
</evidence>
<gene>
    <name evidence="1" type="ORF">BP6252_12698</name>
</gene>
<organism evidence="1 2">
    <name type="scientific">Coleophoma cylindrospora</name>
    <dbReference type="NCBI Taxonomy" id="1849047"/>
    <lineage>
        <taxon>Eukaryota</taxon>
        <taxon>Fungi</taxon>
        <taxon>Dikarya</taxon>
        <taxon>Ascomycota</taxon>
        <taxon>Pezizomycotina</taxon>
        <taxon>Leotiomycetes</taxon>
        <taxon>Helotiales</taxon>
        <taxon>Dermateaceae</taxon>
        <taxon>Coleophoma</taxon>
    </lineage>
</organism>
<keyword evidence="2" id="KW-1185">Reference proteome</keyword>
<reference evidence="1 2" key="1">
    <citation type="journal article" date="2018" name="IMA Fungus">
        <title>IMA Genome-F 9: Draft genome sequence of Annulohypoxylon stygium, Aspergillus mulundensis, Berkeleyomyces basicola (syn. Thielaviopsis basicola), Ceratocystis smalleyi, two Cercospora beticola strains, Coleophoma cylindrospora, Fusarium fracticaudum, Phialophora cf. hyalina, and Morchella septimelata.</title>
        <authorList>
            <person name="Wingfield B.D."/>
            <person name="Bills G.F."/>
            <person name="Dong Y."/>
            <person name="Huang W."/>
            <person name="Nel W.J."/>
            <person name="Swalarsk-Parry B.S."/>
            <person name="Vaghefi N."/>
            <person name="Wilken P.M."/>
            <person name="An Z."/>
            <person name="de Beer Z.W."/>
            <person name="De Vos L."/>
            <person name="Chen L."/>
            <person name="Duong T.A."/>
            <person name="Gao Y."/>
            <person name="Hammerbacher A."/>
            <person name="Kikkert J.R."/>
            <person name="Li Y."/>
            <person name="Li H."/>
            <person name="Li K."/>
            <person name="Li Q."/>
            <person name="Liu X."/>
            <person name="Ma X."/>
            <person name="Naidoo K."/>
            <person name="Pethybridge S.J."/>
            <person name="Sun J."/>
            <person name="Steenkamp E.T."/>
            <person name="van der Nest M.A."/>
            <person name="van Wyk S."/>
            <person name="Wingfield M.J."/>
            <person name="Xiong C."/>
            <person name="Yue Q."/>
            <person name="Zhang X."/>
        </authorList>
    </citation>
    <scope>NUCLEOTIDE SEQUENCE [LARGE SCALE GENOMIC DNA]</scope>
    <source>
        <strain evidence="1 2">BP6252</strain>
    </source>
</reference>
<dbReference type="EMBL" id="PDLM01000016">
    <property type="protein sequence ID" value="RDW59611.1"/>
    <property type="molecule type" value="Genomic_DNA"/>
</dbReference>
<protein>
    <submittedName>
        <fullName evidence="1">Uncharacterized protein</fullName>
    </submittedName>
</protein>